<dbReference type="Gene3D" id="3.30.60.30">
    <property type="match status" value="1"/>
</dbReference>
<dbReference type="PROSITE" id="PS51465">
    <property type="entry name" value="KAZAL_2"/>
    <property type="match status" value="1"/>
</dbReference>
<dbReference type="SUPFAM" id="SSF100895">
    <property type="entry name" value="Kazal-type serine protease inhibitors"/>
    <property type="match status" value="1"/>
</dbReference>
<dbReference type="Proteomes" id="UP001562425">
    <property type="component" value="Unassembled WGS sequence"/>
</dbReference>
<keyword evidence="5" id="KW-1185">Reference proteome</keyword>
<name>A0ABD1CGB2_CULPP</name>
<dbReference type="EMBL" id="JBEHCU010012538">
    <property type="protein sequence ID" value="KAL1375376.1"/>
    <property type="molecule type" value="Genomic_DNA"/>
</dbReference>
<evidence type="ECO:0000259" key="3">
    <source>
        <dbReference type="PROSITE" id="PS51465"/>
    </source>
</evidence>
<reference evidence="4 5" key="1">
    <citation type="submission" date="2024-05" db="EMBL/GenBank/DDBJ databases">
        <title>Culex pipiens pipiens assembly and annotation.</title>
        <authorList>
            <person name="Alout H."/>
            <person name="Durand T."/>
        </authorList>
    </citation>
    <scope>NUCLEOTIDE SEQUENCE [LARGE SCALE GENOMIC DNA]</scope>
    <source>
        <strain evidence="4">HA-2024</strain>
        <tissue evidence="4">Whole body</tissue>
    </source>
</reference>
<dbReference type="InterPro" id="IPR039932">
    <property type="entry name" value="Spink4-like"/>
</dbReference>
<evidence type="ECO:0000256" key="1">
    <source>
        <dbReference type="SAM" id="MobiDB-lite"/>
    </source>
</evidence>
<dbReference type="CDD" id="cd00104">
    <property type="entry name" value="KAZAL_FS"/>
    <property type="match status" value="1"/>
</dbReference>
<protein>
    <recommendedName>
        <fullName evidence="3">Kazal-like domain-containing protein</fullName>
    </recommendedName>
</protein>
<dbReference type="Pfam" id="PF00050">
    <property type="entry name" value="Kazal_1"/>
    <property type="match status" value="1"/>
</dbReference>
<proteinExistence type="predicted"/>
<gene>
    <name evidence="4" type="ORF">pipiens_017526</name>
</gene>
<comment type="caution">
    <text evidence="4">The sequence shown here is derived from an EMBL/GenBank/DDBJ whole genome shotgun (WGS) entry which is preliminary data.</text>
</comment>
<sequence>MRQVNRCGTCWLLVIFASLVLLAASSEARRVRRQQPSRNPFTTFFPPSGKFVRNRPLPSSSASASPYLNSSPFSTSQPVRTSTFLGQSVNELTTAPIRVVSRPQQNNNNLPPPLEPRKPNRSRDFYGCLANCLTLSHYNPVCGTDHTTYHNVYKLDCANRCGARPRVQVRRPGIC</sequence>
<feature type="region of interest" description="Disordered" evidence="1">
    <location>
        <begin position="99"/>
        <end position="120"/>
    </location>
</feature>
<feature type="chain" id="PRO_5044745735" description="Kazal-like domain-containing protein" evidence="2">
    <location>
        <begin position="29"/>
        <end position="175"/>
    </location>
</feature>
<evidence type="ECO:0000313" key="5">
    <source>
        <dbReference type="Proteomes" id="UP001562425"/>
    </source>
</evidence>
<dbReference type="InterPro" id="IPR002350">
    <property type="entry name" value="Kazal_dom"/>
</dbReference>
<evidence type="ECO:0000256" key="2">
    <source>
        <dbReference type="SAM" id="SignalP"/>
    </source>
</evidence>
<evidence type="ECO:0000313" key="4">
    <source>
        <dbReference type="EMBL" id="KAL1375376.1"/>
    </source>
</evidence>
<feature type="region of interest" description="Disordered" evidence="1">
    <location>
        <begin position="29"/>
        <end position="49"/>
    </location>
</feature>
<feature type="domain" description="Kazal-like" evidence="3">
    <location>
        <begin position="122"/>
        <end position="175"/>
    </location>
</feature>
<dbReference type="InterPro" id="IPR036058">
    <property type="entry name" value="Kazal_dom_sf"/>
</dbReference>
<dbReference type="AlphaFoldDB" id="A0ABD1CGB2"/>
<dbReference type="PANTHER" id="PTHR21179:SF1">
    <property type="entry name" value="KAZ1-TYPE SERINE PROTEASE INHIBITOR-LIKE PROTEIN TYPE EPSILON-RELATED"/>
    <property type="match status" value="1"/>
</dbReference>
<organism evidence="4 5">
    <name type="scientific">Culex pipiens pipiens</name>
    <name type="common">Northern house mosquito</name>
    <dbReference type="NCBI Taxonomy" id="38569"/>
    <lineage>
        <taxon>Eukaryota</taxon>
        <taxon>Metazoa</taxon>
        <taxon>Ecdysozoa</taxon>
        <taxon>Arthropoda</taxon>
        <taxon>Hexapoda</taxon>
        <taxon>Insecta</taxon>
        <taxon>Pterygota</taxon>
        <taxon>Neoptera</taxon>
        <taxon>Endopterygota</taxon>
        <taxon>Diptera</taxon>
        <taxon>Nematocera</taxon>
        <taxon>Culicoidea</taxon>
        <taxon>Culicidae</taxon>
        <taxon>Culicinae</taxon>
        <taxon>Culicini</taxon>
        <taxon>Culex</taxon>
        <taxon>Culex</taxon>
    </lineage>
</organism>
<dbReference type="PANTHER" id="PTHR21179">
    <property type="entry name" value="SERINE-TYPE ENDOPEPTIDASE INHIBITOR"/>
    <property type="match status" value="1"/>
</dbReference>
<keyword evidence="2" id="KW-0732">Signal</keyword>
<feature type="signal peptide" evidence="2">
    <location>
        <begin position="1"/>
        <end position="28"/>
    </location>
</feature>
<accession>A0ABD1CGB2</accession>